<evidence type="ECO:0000259" key="12">
    <source>
        <dbReference type="Pfam" id="PF07715"/>
    </source>
</evidence>
<evidence type="ECO:0000256" key="5">
    <source>
        <dbReference type="ARBA" id="ARBA00023077"/>
    </source>
</evidence>
<dbReference type="EMBL" id="CP158375">
    <property type="protein sequence ID" value="XDO96941.1"/>
    <property type="molecule type" value="Genomic_DNA"/>
</dbReference>
<dbReference type="InterPro" id="IPR036942">
    <property type="entry name" value="Beta-barrel_TonB_sf"/>
</dbReference>
<comment type="subcellular location">
    <subcellularLocation>
        <location evidence="1 8">Cell outer membrane</location>
        <topology evidence="1 8">Multi-pass membrane protein</topology>
    </subcellularLocation>
</comment>
<proteinExistence type="inferred from homology"/>
<dbReference type="PROSITE" id="PS52016">
    <property type="entry name" value="TONB_DEPENDENT_REC_3"/>
    <property type="match status" value="1"/>
</dbReference>
<protein>
    <submittedName>
        <fullName evidence="13">TonB-dependent receptor</fullName>
    </submittedName>
</protein>
<evidence type="ECO:0000256" key="8">
    <source>
        <dbReference type="PROSITE-ProRule" id="PRU01360"/>
    </source>
</evidence>
<gene>
    <name evidence="13" type="ORF">ABOZ73_00480</name>
</gene>
<feature type="domain" description="TonB-dependent receptor-like beta-barrel" evidence="11">
    <location>
        <begin position="396"/>
        <end position="966"/>
    </location>
</feature>
<keyword evidence="3 8" id="KW-1134">Transmembrane beta strand</keyword>
<keyword evidence="6 8" id="KW-0472">Membrane</keyword>
<dbReference type="Gene3D" id="2.170.130.10">
    <property type="entry name" value="TonB-dependent receptor, plug domain"/>
    <property type="match status" value="1"/>
</dbReference>
<reference evidence="13" key="1">
    <citation type="submission" date="2024-06" db="EMBL/GenBank/DDBJ databases">
        <title>Caulobacter inopinatus, sp. nov.</title>
        <authorList>
            <person name="Donachie S.P."/>
        </authorList>
    </citation>
    <scope>NUCLEOTIDE SEQUENCE</scope>
    <source>
        <strain evidence="13">73W</strain>
    </source>
</reference>
<comment type="similarity">
    <text evidence="8 9">Belongs to the TonB-dependent receptor family.</text>
</comment>
<evidence type="ECO:0000256" key="1">
    <source>
        <dbReference type="ARBA" id="ARBA00004571"/>
    </source>
</evidence>
<dbReference type="PANTHER" id="PTHR47234">
    <property type="match status" value="1"/>
</dbReference>
<accession>A0AB39KTZ5</accession>
<sequence length="1007" mass="106900">MKAALLATSLFGGLAVAQTAHAQDDAVVEEIVITGTRIRSANVESVSPIVQIGGEEFAARGATRTEDLVNALPQVFAAQGAAASNEATGTAQVDLRGLTPSRTLVLVNGRRLPYGSPKSTPSDLNQVPAALIKNVEVLTGGASAVYGSDAIAGVVNFTLLDNFEGIKLGAAFSTFQHNNDRGGLRDLLDQNNARLPGEYLKPDKNVWNGFTQDYSIIAGVNSAGGEGNITAYATYRKVDAVLQKDYDYSACALGTTGPNGSQYSCSGSGFNNPANFSNTAGLAGVPTAFRNANGTFAAGTQTFNFAPYNYYQRPDQRYTLGAIGHYKINDMFEPYFEVGFMDDRSVAQIAPGTVSGGIFGSAGGINCDNPLLSAQQAGFLCTSGGRATGSNYDAAGAYLGPQSIANGVVLSRRNVEGGTRQDDIRHTTFRFVGGLRGQLNEAFSYDFFASYANVSYRSRFTGDANQQRVANALNVVTDRRTGSSTFGQAVCAINADANSGNNDAKCTPLNYFGTSGTSAAAIDYIAKSKSITGDTALTDIVFSVSGDLGKYGITSPMAENGVGVAFGAEYRKNTLDLVPDEAYQNAVSPEFPVNGTTSAKELFAEINAPLVEGRTGIHLLSFEGAYRYSDYNTGFKTDAFKAGLNWSPVRELRLRGSYQRAVRAPNVVELFSSQSLFEAELTELANGLYDPCAGATPFATAAQCARTGVSAAQYGRVIDNPAGQFNSLIGGNPDLNPEKADTYSLGVVAQPGFVPGLTVSLDYFSIKVADMIGSVNPGLAMNNCLASGDPYFCSLIQRGAGGSLWLTDDGYFKRFNINTGSLTTSGVDLSVDYRLNLANLGMESLGAINFNLVGTWLDKYETEPLPNSPTSDVYECSGLYGGLCGRPRPEWRHKLLASWSSPWNVQFNATWRYISEVKISQTSSQPALSGSFSQANEKLAARSYFDLSAAYDIREGVSLRAGVNNIFDKDPPLTTTAAIEDGGNGNTYPQFYDAAGRYLFGAITVAF</sequence>
<feature type="chain" id="PRO_5044197784" evidence="10">
    <location>
        <begin position="23"/>
        <end position="1007"/>
    </location>
</feature>
<evidence type="ECO:0000256" key="9">
    <source>
        <dbReference type="RuleBase" id="RU003357"/>
    </source>
</evidence>
<evidence type="ECO:0000256" key="2">
    <source>
        <dbReference type="ARBA" id="ARBA00022448"/>
    </source>
</evidence>
<evidence type="ECO:0000313" key="13">
    <source>
        <dbReference type="EMBL" id="XDO96941.1"/>
    </source>
</evidence>
<keyword evidence="10" id="KW-0732">Signal</keyword>
<evidence type="ECO:0000256" key="6">
    <source>
        <dbReference type="ARBA" id="ARBA00023136"/>
    </source>
</evidence>
<name>A0AB39KTZ5_9CAUL</name>
<dbReference type="Pfam" id="PF07715">
    <property type="entry name" value="Plug"/>
    <property type="match status" value="1"/>
</dbReference>
<keyword evidence="5 9" id="KW-0798">TonB box</keyword>
<organism evidence="13">
    <name type="scientific">Caulobacter sp. 73W</name>
    <dbReference type="NCBI Taxonomy" id="3161137"/>
    <lineage>
        <taxon>Bacteria</taxon>
        <taxon>Pseudomonadati</taxon>
        <taxon>Pseudomonadota</taxon>
        <taxon>Alphaproteobacteria</taxon>
        <taxon>Caulobacterales</taxon>
        <taxon>Caulobacteraceae</taxon>
        <taxon>Caulobacter</taxon>
    </lineage>
</organism>
<evidence type="ECO:0000256" key="3">
    <source>
        <dbReference type="ARBA" id="ARBA00022452"/>
    </source>
</evidence>
<evidence type="ECO:0000256" key="7">
    <source>
        <dbReference type="ARBA" id="ARBA00023237"/>
    </source>
</evidence>
<dbReference type="GO" id="GO:0009279">
    <property type="term" value="C:cell outer membrane"/>
    <property type="evidence" value="ECO:0007669"/>
    <property type="project" value="UniProtKB-SubCell"/>
</dbReference>
<keyword evidence="2 8" id="KW-0813">Transport</keyword>
<dbReference type="SUPFAM" id="SSF56935">
    <property type="entry name" value="Porins"/>
    <property type="match status" value="1"/>
</dbReference>
<keyword evidence="13" id="KW-0675">Receptor</keyword>
<dbReference type="AlphaFoldDB" id="A0AB39KTZ5"/>
<feature type="signal peptide" evidence="10">
    <location>
        <begin position="1"/>
        <end position="22"/>
    </location>
</feature>
<keyword evidence="4 8" id="KW-0812">Transmembrane</keyword>
<keyword evidence="7 8" id="KW-0998">Cell outer membrane</keyword>
<dbReference type="Gene3D" id="2.40.170.20">
    <property type="entry name" value="TonB-dependent receptor, beta-barrel domain"/>
    <property type="match status" value="1"/>
</dbReference>
<dbReference type="PANTHER" id="PTHR47234:SF2">
    <property type="entry name" value="TONB-DEPENDENT RECEPTOR"/>
    <property type="match status" value="1"/>
</dbReference>
<evidence type="ECO:0000259" key="11">
    <source>
        <dbReference type="Pfam" id="PF00593"/>
    </source>
</evidence>
<dbReference type="InterPro" id="IPR039426">
    <property type="entry name" value="TonB-dep_rcpt-like"/>
</dbReference>
<dbReference type="InterPro" id="IPR037066">
    <property type="entry name" value="Plug_dom_sf"/>
</dbReference>
<evidence type="ECO:0000256" key="4">
    <source>
        <dbReference type="ARBA" id="ARBA00022692"/>
    </source>
</evidence>
<feature type="domain" description="TonB-dependent receptor plug" evidence="12">
    <location>
        <begin position="45"/>
        <end position="154"/>
    </location>
</feature>
<dbReference type="Pfam" id="PF00593">
    <property type="entry name" value="TonB_dep_Rec_b-barrel"/>
    <property type="match status" value="1"/>
</dbReference>
<evidence type="ECO:0000256" key="10">
    <source>
        <dbReference type="SAM" id="SignalP"/>
    </source>
</evidence>
<dbReference type="RefSeq" id="WP_369059844.1">
    <property type="nucleotide sequence ID" value="NZ_CP158375.1"/>
</dbReference>
<dbReference type="InterPro" id="IPR012910">
    <property type="entry name" value="Plug_dom"/>
</dbReference>
<dbReference type="InterPro" id="IPR000531">
    <property type="entry name" value="Beta-barrel_TonB"/>
</dbReference>